<dbReference type="Proteomes" id="UP000320443">
    <property type="component" value="Unassembled WGS sequence"/>
</dbReference>
<protein>
    <recommendedName>
        <fullName evidence="4">PH domain-containing protein</fullName>
    </recommendedName>
</protein>
<feature type="transmembrane region" description="Helical" evidence="1">
    <location>
        <begin position="53"/>
        <end position="71"/>
    </location>
</feature>
<dbReference type="AlphaFoldDB" id="A0A553G1K7"/>
<gene>
    <name evidence="2" type="ORF">FNY97_02710</name>
</gene>
<keyword evidence="3" id="KW-1185">Reference proteome</keyword>
<evidence type="ECO:0008006" key="4">
    <source>
        <dbReference type="Google" id="ProtNLM"/>
    </source>
</evidence>
<comment type="caution">
    <text evidence="2">The sequence shown here is derived from an EMBL/GenBank/DDBJ whole genome shotgun (WGS) entry which is preliminary data.</text>
</comment>
<reference evidence="2 3" key="1">
    <citation type="submission" date="2019-07" db="EMBL/GenBank/DDBJ databases">
        <title>Draft genome of C. aurimucosum strain 2274.</title>
        <authorList>
            <person name="Pacheco L.G.C."/>
            <person name="Aguiar E.R.G.R."/>
            <person name="Santos C.S."/>
            <person name="Rocha D.J.P.G."/>
            <person name="Sant'Anna L.O."/>
            <person name="Mattos-Guaraldi A.L."/>
            <person name="Santos L.S."/>
        </authorList>
    </citation>
    <scope>NUCLEOTIDE SEQUENCE [LARGE SCALE GENOMIC DNA]</scope>
    <source>
        <strain evidence="2 3">2274</strain>
    </source>
</reference>
<evidence type="ECO:0000256" key="1">
    <source>
        <dbReference type="SAM" id="Phobius"/>
    </source>
</evidence>
<name>A0A553G1K7_9CORY</name>
<sequence>MNLMQMGRGEVVRADMTAPFRTLLFPFLELVVVTGVCWIAIGWCDYNGIDLSIRNGLVAIWALLAAWRFIFPLVKARRKRFIVTNLRVIAREGKRVDSIPLTDIRGARRRRGGISLALHGYEKPMYFPSIPKAKYVEDILNEQPVWG</sequence>
<proteinExistence type="predicted"/>
<dbReference type="RefSeq" id="WP_071406893.1">
    <property type="nucleotide sequence ID" value="NZ_VKDK01000003.1"/>
</dbReference>
<dbReference type="EMBL" id="VKDK01000003">
    <property type="protein sequence ID" value="TRX63342.1"/>
    <property type="molecule type" value="Genomic_DNA"/>
</dbReference>
<organism evidence="2 3">
    <name type="scientific">Corynebacterium hiratae</name>
    <dbReference type="NCBI Taxonomy" id="3139423"/>
    <lineage>
        <taxon>Bacteria</taxon>
        <taxon>Bacillati</taxon>
        <taxon>Actinomycetota</taxon>
        <taxon>Actinomycetes</taxon>
        <taxon>Mycobacteriales</taxon>
        <taxon>Corynebacteriaceae</taxon>
        <taxon>Corynebacterium</taxon>
    </lineage>
</organism>
<keyword evidence="1" id="KW-0472">Membrane</keyword>
<feature type="transmembrane region" description="Helical" evidence="1">
    <location>
        <begin position="20"/>
        <end position="41"/>
    </location>
</feature>
<evidence type="ECO:0000313" key="3">
    <source>
        <dbReference type="Proteomes" id="UP000320443"/>
    </source>
</evidence>
<keyword evidence="1" id="KW-1133">Transmembrane helix</keyword>
<accession>A0A553G1K7</accession>
<evidence type="ECO:0000313" key="2">
    <source>
        <dbReference type="EMBL" id="TRX63342.1"/>
    </source>
</evidence>
<keyword evidence="1" id="KW-0812">Transmembrane</keyword>